<dbReference type="Proteomes" id="UP001299235">
    <property type="component" value="Unassembled WGS sequence"/>
</dbReference>
<evidence type="ECO:0000256" key="2">
    <source>
        <dbReference type="SAM" id="Phobius"/>
    </source>
</evidence>
<keyword evidence="2" id="KW-1133">Transmembrane helix</keyword>
<dbReference type="PANTHER" id="PTHR37813:SF1">
    <property type="entry name" value="FELS-2 PROPHAGE PROTEIN"/>
    <property type="match status" value="1"/>
</dbReference>
<feature type="transmembrane region" description="Helical" evidence="2">
    <location>
        <begin position="438"/>
        <end position="461"/>
    </location>
</feature>
<evidence type="ECO:0000259" key="3">
    <source>
        <dbReference type="Pfam" id="PF10145"/>
    </source>
</evidence>
<dbReference type="RefSeq" id="WP_248835910.1">
    <property type="nucleotide sequence ID" value="NZ_JAJEQE010000054.1"/>
</dbReference>
<feature type="domain" description="Phage tail tape measure protein" evidence="3">
    <location>
        <begin position="99"/>
        <end position="297"/>
    </location>
</feature>
<dbReference type="Gene3D" id="1.20.120.20">
    <property type="entry name" value="Apolipoprotein"/>
    <property type="match status" value="1"/>
</dbReference>
<dbReference type="SUPFAM" id="SSF58113">
    <property type="entry name" value="Apolipoprotein A-I"/>
    <property type="match status" value="1"/>
</dbReference>
<dbReference type="PANTHER" id="PTHR37813">
    <property type="entry name" value="FELS-2 PROPHAGE PROTEIN"/>
    <property type="match status" value="1"/>
</dbReference>
<sequence length="785" mass="84093">MAKVIDITLKLIDKCSSPLKGVQKGLTEHANQWTRAGRQIQRAGKNIERVGASLTKTLTVPIATAGAACIKVASDFEAGMSTVQSICGASGEDLDKLSEKAKEMGAKTKFSATEATDAFKYMGMAGWNTQQMLDGIEGVMYLAGATGEDLASTSDIVTDAITAFGLSAQDTNMFVDVLAKTANSANTDVAKLGESFKYVAPIAGAMNYNVQNVSTALGIMANSGIKASSAGTSLRSWISRMAAPTKQVKTALDELGLSLTDANGDTKDFEILMRDTRAAFSELTDAEKAQYASMLAGKSGMSGLLAIVNASESDFDSLSQAIYDSDGACKQMYDTANDNLNGQLTILKSTVESIAISLGERMTPYVKKATEWLQKMAEKFNSLSDEQKDQVVKIAGIVAAAGPALIIFGKMVSAIGAPIKKIGEFGRSIKVAGGLLKWLTSPANIAIMVVAAIAVAAFLIIKNWSKVKVFLANVKDWFSNAFEKAKDIVEKFKEKFEQVKEAVQPITSALSEDFKRCVDAVKPVLEKFSELFQAVFERAQQKFEHFKEVAGPIATQIVEAISDIAETLGPIFEKGLGVAAERITSFAETATEIFESVMGVIGGVIDFVTGVFTGNWEKAWQGVQDIFGNIFSGLVALFKQPMNDVISVINSAISRINSIHIDIPKWVPGVGGKTFAPTIATIPTLAKGTQNWKGGLVQISERGGEIVDLPKGSRVYPHDESVQKAYKDGARSGKGTIQVSISIPKLADQIIVREDADIEKIAEKLAERLEKISQNIGGGEIEYIY</sequence>
<proteinExistence type="predicted"/>
<reference evidence="4 5" key="1">
    <citation type="submission" date="2021-10" db="EMBL/GenBank/DDBJ databases">
        <title>Anaerobic single-cell dispensing facilitates the cultivation of human gut bacteria.</title>
        <authorList>
            <person name="Afrizal A."/>
        </authorList>
    </citation>
    <scope>NUCLEOTIDE SEQUENCE [LARGE SCALE GENOMIC DNA]</scope>
    <source>
        <strain evidence="4 5">CLA-AA-H246</strain>
    </source>
</reference>
<dbReference type="NCBIfam" id="TIGR01760">
    <property type="entry name" value="tape_meas_TP901"/>
    <property type="match status" value="1"/>
</dbReference>
<gene>
    <name evidence="4" type="ORF">LKD42_12550</name>
</gene>
<keyword evidence="5" id="KW-1185">Reference proteome</keyword>
<dbReference type="Pfam" id="PF10145">
    <property type="entry name" value="PhageMin_Tail"/>
    <property type="match status" value="1"/>
</dbReference>
<organism evidence="4 5">
    <name type="scientific">Hominisplanchenecus faecis</name>
    <dbReference type="NCBI Taxonomy" id="2885351"/>
    <lineage>
        <taxon>Bacteria</taxon>
        <taxon>Bacillati</taxon>
        <taxon>Bacillota</taxon>
        <taxon>Clostridia</taxon>
        <taxon>Lachnospirales</taxon>
        <taxon>Lachnospiraceae</taxon>
        <taxon>Hominisplanchenecus</taxon>
    </lineage>
</organism>
<keyword evidence="1" id="KW-1188">Viral release from host cell</keyword>
<protein>
    <submittedName>
        <fullName evidence="4">Phage tail tape measure protein</fullName>
    </submittedName>
</protein>
<accession>A0ABS8EYI1</accession>
<dbReference type="EMBL" id="JAJEQE010000054">
    <property type="protein sequence ID" value="MCC2150058.1"/>
    <property type="molecule type" value="Genomic_DNA"/>
</dbReference>
<evidence type="ECO:0000256" key="1">
    <source>
        <dbReference type="ARBA" id="ARBA00022612"/>
    </source>
</evidence>
<name>A0ABS8EYI1_9FIRM</name>
<keyword evidence="2" id="KW-0812">Transmembrane</keyword>
<evidence type="ECO:0000313" key="5">
    <source>
        <dbReference type="Proteomes" id="UP001299235"/>
    </source>
</evidence>
<keyword evidence="2" id="KW-0472">Membrane</keyword>
<comment type="caution">
    <text evidence="4">The sequence shown here is derived from an EMBL/GenBank/DDBJ whole genome shotgun (WGS) entry which is preliminary data.</text>
</comment>
<dbReference type="InterPro" id="IPR010090">
    <property type="entry name" value="Phage_tape_meas"/>
</dbReference>
<evidence type="ECO:0000313" key="4">
    <source>
        <dbReference type="EMBL" id="MCC2150058.1"/>
    </source>
</evidence>
<feature type="transmembrane region" description="Helical" evidence="2">
    <location>
        <begin position="394"/>
        <end position="417"/>
    </location>
</feature>